<evidence type="ECO:0000313" key="2">
    <source>
        <dbReference type="Proteomes" id="UP000033699"/>
    </source>
</evidence>
<protein>
    <submittedName>
        <fullName evidence="1">Uncharacterized protein</fullName>
    </submittedName>
</protein>
<dbReference type="PATRIC" id="fig|359131.3.peg.154"/>
<reference evidence="1 2" key="1">
    <citation type="submission" date="2015-02" db="EMBL/GenBank/DDBJ databases">
        <authorList>
            <person name="Ju K.-S."/>
            <person name="Doroghazi J.R."/>
            <person name="Metcalf W."/>
        </authorList>
    </citation>
    <scope>NUCLEOTIDE SEQUENCE [LARGE SCALE GENOMIC DNA]</scope>
    <source>
        <strain evidence="1 2">ATCC 31215</strain>
    </source>
</reference>
<comment type="caution">
    <text evidence="1">The sequence shown here is derived from an EMBL/GenBank/DDBJ whole genome shotgun (WGS) entry which is preliminary data.</text>
</comment>
<keyword evidence="2" id="KW-1185">Reference proteome</keyword>
<evidence type="ECO:0000313" key="1">
    <source>
        <dbReference type="EMBL" id="KJS63890.1"/>
    </source>
</evidence>
<dbReference type="Proteomes" id="UP000033699">
    <property type="component" value="Unassembled WGS sequence"/>
</dbReference>
<name>A0A0F2TNK7_STRR3</name>
<sequence>MSYRAERQPFPDWPFEGAEDWRSASRARRDAYRAAERAAAAQTVPGGVGVPEFKLSSNGPWIVGPQEIAGALGRYAVAPAGLRAELEAAEVWRDWLGWLRETVTRGGFTVG</sequence>
<dbReference type="AlphaFoldDB" id="A0A0F2TNK7"/>
<dbReference type="OrthoDB" id="3389298at2"/>
<organism evidence="1 2">
    <name type="scientific">Streptomyces rubellomurinus (strain ATCC 31215)</name>
    <dbReference type="NCBI Taxonomy" id="359131"/>
    <lineage>
        <taxon>Bacteria</taxon>
        <taxon>Bacillati</taxon>
        <taxon>Actinomycetota</taxon>
        <taxon>Actinomycetes</taxon>
        <taxon>Kitasatosporales</taxon>
        <taxon>Streptomycetaceae</taxon>
        <taxon>Streptomyces</taxon>
    </lineage>
</organism>
<accession>A0A0F2TNK7</accession>
<gene>
    <name evidence="1" type="ORF">VM95_00710</name>
</gene>
<dbReference type="EMBL" id="JZKH01000001">
    <property type="protein sequence ID" value="KJS63890.1"/>
    <property type="molecule type" value="Genomic_DNA"/>
</dbReference>
<proteinExistence type="predicted"/>